<protein>
    <recommendedName>
        <fullName evidence="3">Peptidase M1 membrane alanine aminopeptidase domain-containing protein</fullName>
    </recommendedName>
</protein>
<reference evidence="4" key="1">
    <citation type="journal article" date="2014" name="Int. J. Syst. Evol. Microbiol.">
        <title>Complete genome sequence of Corynebacterium casei LMG S-19264T (=DSM 44701T), isolated from a smear-ripened cheese.</title>
        <authorList>
            <consortium name="US DOE Joint Genome Institute (JGI-PGF)"/>
            <person name="Walter F."/>
            <person name="Albersmeier A."/>
            <person name="Kalinowski J."/>
            <person name="Ruckert C."/>
        </authorList>
    </citation>
    <scope>NUCLEOTIDE SEQUENCE</scope>
    <source>
        <strain evidence="4">NBRC 108769</strain>
    </source>
</reference>
<feature type="active site" description="Proton acceptor" evidence="1">
    <location>
        <position position="325"/>
    </location>
</feature>
<evidence type="ECO:0000313" key="5">
    <source>
        <dbReference type="Proteomes" id="UP001156666"/>
    </source>
</evidence>
<evidence type="ECO:0000256" key="1">
    <source>
        <dbReference type="PIRSR" id="PIRSR634015-1"/>
    </source>
</evidence>
<dbReference type="InterPro" id="IPR034015">
    <property type="entry name" value="M1_LTA4H"/>
</dbReference>
<keyword evidence="2" id="KW-0862">Zinc</keyword>
<dbReference type="Proteomes" id="UP001156666">
    <property type="component" value="Unassembled WGS sequence"/>
</dbReference>
<dbReference type="GO" id="GO:0008270">
    <property type="term" value="F:zinc ion binding"/>
    <property type="evidence" value="ECO:0007669"/>
    <property type="project" value="InterPro"/>
</dbReference>
<evidence type="ECO:0000313" key="4">
    <source>
        <dbReference type="EMBL" id="GLR15718.1"/>
    </source>
</evidence>
<name>A0AA37WC34_9BACT</name>
<comment type="caution">
    <text evidence="4">The sequence shown here is derived from an EMBL/GenBank/DDBJ whole genome shotgun (WGS) entry which is preliminary data.</text>
</comment>
<dbReference type="PANTHER" id="PTHR45726">
    <property type="entry name" value="LEUKOTRIENE A-4 HYDROLASE"/>
    <property type="match status" value="1"/>
</dbReference>
<dbReference type="InterPro" id="IPR027268">
    <property type="entry name" value="Peptidase_M4/M1_CTD_sf"/>
</dbReference>
<dbReference type="CDD" id="cd09604">
    <property type="entry name" value="M1_APN_like"/>
    <property type="match status" value="1"/>
</dbReference>
<dbReference type="GO" id="GO:0008237">
    <property type="term" value="F:metallopeptidase activity"/>
    <property type="evidence" value="ECO:0007669"/>
    <property type="project" value="InterPro"/>
</dbReference>
<dbReference type="SUPFAM" id="SSF55486">
    <property type="entry name" value="Metalloproteases ('zincins'), catalytic domain"/>
    <property type="match status" value="1"/>
</dbReference>
<dbReference type="EMBL" id="BSOH01000001">
    <property type="protein sequence ID" value="GLR15718.1"/>
    <property type="molecule type" value="Genomic_DNA"/>
</dbReference>
<gene>
    <name evidence="4" type="ORF">GCM10007940_03330</name>
</gene>
<dbReference type="Gene3D" id="1.10.390.10">
    <property type="entry name" value="Neutral Protease Domain 2"/>
    <property type="match status" value="1"/>
</dbReference>
<feature type="binding site" evidence="2">
    <location>
        <position position="347"/>
    </location>
    <ligand>
        <name>Zn(2+)</name>
        <dbReference type="ChEBI" id="CHEBI:29105"/>
        <note>catalytic</note>
    </ligand>
</feature>
<keyword evidence="5" id="KW-1185">Reference proteome</keyword>
<reference evidence="4" key="2">
    <citation type="submission" date="2023-01" db="EMBL/GenBank/DDBJ databases">
        <title>Draft genome sequence of Portibacter lacus strain NBRC 108769.</title>
        <authorList>
            <person name="Sun Q."/>
            <person name="Mori K."/>
        </authorList>
    </citation>
    <scope>NUCLEOTIDE SEQUENCE</scope>
    <source>
        <strain evidence="4">NBRC 108769</strain>
    </source>
</reference>
<evidence type="ECO:0000259" key="3">
    <source>
        <dbReference type="Pfam" id="PF01433"/>
    </source>
</evidence>
<comment type="cofactor">
    <cofactor evidence="2">
        <name>Zn(2+)</name>
        <dbReference type="ChEBI" id="CHEBI:29105"/>
    </cofactor>
    <text evidence="2">Binds 1 zinc ion per subunit.</text>
</comment>
<accession>A0AA37WC34</accession>
<feature type="binding site" evidence="2">
    <location>
        <position position="324"/>
    </location>
    <ligand>
        <name>Zn(2+)</name>
        <dbReference type="ChEBI" id="CHEBI:29105"/>
        <note>catalytic</note>
    </ligand>
</feature>
<dbReference type="Pfam" id="PF01433">
    <property type="entry name" value="Peptidase_M1"/>
    <property type="match status" value="1"/>
</dbReference>
<feature type="active site" description="Proton donor" evidence="1">
    <location>
        <position position="414"/>
    </location>
</feature>
<evidence type="ECO:0000256" key="2">
    <source>
        <dbReference type="PIRSR" id="PIRSR634015-3"/>
    </source>
</evidence>
<dbReference type="PANTHER" id="PTHR45726:SF3">
    <property type="entry name" value="LEUKOTRIENE A-4 HYDROLASE"/>
    <property type="match status" value="1"/>
</dbReference>
<dbReference type="AlphaFoldDB" id="A0AA37WC34"/>
<feature type="binding site" evidence="2">
    <location>
        <position position="328"/>
    </location>
    <ligand>
        <name>Zn(2+)</name>
        <dbReference type="ChEBI" id="CHEBI:29105"/>
        <note>catalytic</note>
    </ligand>
</feature>
<feature type="domain" description="Peptidase M1 membrane alanine aminopeptidase" evidence="3">
    <location>
        <begin position="263"/>
        <end position="479"/>
    </location>
</feature>
<sequence length="625" mass="72533">MDINLDVSEKLLHGKSIIEWTNPSQNEVDHLHFHLYYNAFKNSNSTFLKHNNELGFLDKSLKEDCGWSYSEVNSLKDSDENELVPESYFISPDDGNPDDETVLKVPLKKIVMPGETIQVEMEWTAKIPKAMIRTGYNQDYYFFAQWFPKLGVYEPAGMRYEKEGQWSCHQYHASGEYYGEFGNYDVTLRVPKNYIVGSSGEQVSETEKNGQKVVQFKVDDVIDFTWTCSPHYQVYTENWQDVTLKLYTYPGHEIFKDRYFTTAIQSLEFMDKNVGKYPYTTLSMIDPPIHGMFTGGMEYPTLISSLSLSFLPEGIKTPETLIVHEFVHQYFMQMVATHEQEEPWMDEGITTYYEGRILDEYYGKHTSMIDAWGIEIGNRAYNRMEFWLKDNPKIADNSYKARDFVHGGYSAIAYNKTAMMLRTLEGILGIDKFDEVMKSYFDQWKFKHPCGIDFIDVFKEELDASFLAEIKFDLDQFFDQVLYGSLVCDYKVAEIVNKEKVAALGYVNNIDNCVSESDPRTGLYESKAIIYRLGEVILPVDVVLTYENGHVEQYLWDGVSRTAEFGGVSEHQLIKVQIDPERKIDLEENLINNTIMKEKSEAYRKYTSKFKVGVQHLLDFLNFLS</sequence>
<organism evidence="4 5">
    <name type="scientific">Portibacter lacus</name>
    <dbReference type="NCBI Taxonomy" id="1099794"/>
    <lineage>
        <taxon>Bacteria</taxon>
        <taxon>Pseudomonadati</taxon>
        <taxon>Bacteroidota</taxon>
        <taxon>Saprospiria</taxon>
        <taxon>Saprospirales</taxon>
        <taxon>Haliscomenobacteraceae</taxon>
        <taxon>Portibacter</taxon>
    </lineage>
</organism>
<keyword evidence="2" id="KW-0479">Metal-binding</keyword>
<proteinExistence type="predicted"/>
<dbReference type="InterPro" id="IPR014782">
    <property type="entry name" value="Peptidase_M1_dom"/>
</dbReference>